<dbReference type="EMBL" id="AP011177">
    <property type="protein sequence ID" value="BAJ01272.1"/>
    <property type="molecule type" value="Genomic_DNA"/>
</dbReference>
<dbReference type="HOGENOM" id="CLU_3205234_0_0_6"/>
<dbReference type="KEGG" id="svo:SVI_1301"/>
<evidence type="ECO:0000313" key="2">
    <source>
        <dbReference type="Proteomes" id="UP000002350"/>
    </source>
</evidence>
<protein>
    <submittedName>
        <fullName evidence="1">Uncharacterized protein</fullName>
    </submittedName>
</protein>
<sequence length="45" mass="5406">MLYIPSTPNKKFIMNGKDEYRERRLNKSEIKKIKELMAQIFSTSK</sequence>
<proteinExistence type="predicted"/>
<accession>D4ZHX3</accession>
<name>D4ZHX3_SHEVD</name>
<evidence type="ECO:0000313" key="1">
    <source>
        <dbReference type="EMBL" id="BAJ01272.1"/>
    </source>
</evidence>
<reference evidence="2" key="1">
    <citation type="journal article" date="2010" name="Mol. Biosyst.">
        <title>Complete genome sequence and comparative analysis of Shewanella violacea, a psychrophilic and piezophilic bacterium from deep sea floor sediments.</title>
        <authorList>
            <person name="Aono E."/>
            <person name="Baba T."/>
            <person name="Ara T."/>
            <person name="Nishi T."/>
            <person name="Nakamichi T."/>
            <person name="Inamoto E."/>
            <person name="Toyonaga H."/>
            <person name="Hasegawa M."/>
            <person name="Takai Y."/>
            <person name="Okumura Y."/>
            <person name="Baba M."/>
            <person name="Tomita M."/>
            <person name="Kato C."/>
            <person name="Oshima T."/>
            <person name="Nakasone K."/>
            <person name="Mori H."/>
        </authorList>
    </citation>
    <scope>NUCLEOTIDE SEQUENCE [LARGE SCALE GENOMIC DNA]</scope>
    <source>
        <strain evidence="2">JCM 10179 / CIP 106290 / LMG 19151 / DSS12</strain>
    </source>
</reference>
<keyword evidence="2" id="KW-1185">Reference proteome</keyword>
<dbReference type="Proteomes" id="UP000002350">
    <property type="component" value="Chromosome"/>
</dbReference>
<organism evidence="1 2">
    <name type="scientific">Shewanella violacea (strain JCM 10179 / CIP 106290 / LMG 19151 / DSS12)</name>
    <dbReference type="NCBI Taxonomy" id="637905"/>
    <lineage>
        <taxon>Bacteria</taxon>
        <taxon>Pseudomonadati</taxon>
        <taxon>Pseudomonadota</taxon>
        <taxon>Gammaproteobacteria</taxon>
        <taxon>Alteromonadales</taxon>
        <taxon>Shewanellaceae</taxon>
        <taxon>Shewanella</taxon>
    </lineage>
</organism>
<gene>
    <name evidence="1" type="ordered locus">SVI_1301</name>
</gene>
<dbReference type="AlphaFoldDB" id="D4ZHX3"/>